<keyword evidence="4" id="KW-1185">Reference proteome</keyword>
<reference evidence="3 4" key="1">
    <citation type="submission" date="2017-02" db="EMBL/GenBank/DDBJ databases">
        <authorList>
            <person name="Peterson S.W."/>
        </authorList>
    </citation>
    <scope>NUCLEOTIDE SEQUENCE [LARGE SCALE GENOMIC DNA]</scope>
    <source>
        <strain evidence="3 4">DSM 24412</strain>
    </source>
</reference>
<dbReference type="InterPro" id="IPR011050">
    <property type="entry name" value="Pectin_lyase_fold/virulence"/>
</dbReference>
<dbReference type="SUPFAM" id="SSF51126">
    <property type="entry name" value="Pectin lyase-like"/>
    <property type="match status" value="1"/>
</dbReference>
<sequence length="855" mass="94952">MMKILRSEVLLLVVTVSWILFDASKIYADTRNHESIIKNENPIAFPGAEGYGRFATGGRGGRIIYVTNLNDSGEGSFRQAVEVESGPRIVLFNVSGNIELESRVTIRNGNITIAGQTAPGDGITIRNQTVYVGANNVIIRFLRFRMGDVLQVEDDALWGRRQNTIIIDHCTMSWATDEATSFYDNSDFTMQWCIISESLRNSLHEKGSHGYMGIWGGKNATFHHNLLAHHDSRNPRFCGSRYSGRPDLEHVDFRNNVIYNWGGNSGYAGEGGTYNMVNNYYKAGPGTRSNRDRIFQMYPDNGRNNQPAGIHGVFYTHGNYVDGFPRVTADNWIGMHRTMLVPFDDLRSVIEFDKGQISTHSAYDAFEQVLNWAGACLVRDAVDSRVVNETREGTFTFQGSKGSTGGIIDSQDDVGGWPDLISKEPYLDTDGDGIPDWWEIKYGLDPENPDDGNNHDFHSFYTNVEVYINSIVQHIVDQKNIGAKANYIDVYDVFTGEPEIVINGDLNQTVLAGESIQSIVLSWEHAREVMVNGLPQGIDLVINNESNEAVISGTPLQSGFFEFDITTLGGIIKVSKFGSVMIENGASLIAENKETLVQRLLVDTEIADVVINFENATEVIHNGLPDGLDLIIDTESMQVFLSGTISDAGVYSVDLTTEGGSTYTELAVLFYVYTGGAEIIKHGAPSSNQEIEFGEAIEQFFFRWENAEDVEITGLPDGVVVIKDYEQRHAILRGRPLEVGIYDYVVRTYGGLTEAEFSATFTIVEPVSNSILTSGLNQMISVHPNPFDINVTVSTYGGDELRSLQLYSTDGRLLREEFARGLTHKIHTAELPTGIYFLRATTIKGDFKTIKLIKR</sequence>
<evidence type="ECO:0000256" key="2">
    <source>
        <dbReference type="ARBA" id="ARBA00023180"/>
    </source>
</evidence>
<dbReference type="PANTHER" id="PTHR42970">
    <property type="entry name" value="PECTATE LYASE C-RELATED"/>
    <property type="match status" value="1"/>
</dbReference>
<proteinExistence type="predicted"/>
<dbReference type="InterPro" id="IPR026444">
    <property type="entry name" value="Secre_tail"/>
</dbReference>
<evidence type="ECO:0000313" key="4">
    <source>
        <dbReference type="Proteomes" id="UP000191055"/>
    </source>
</evidence>
<dbReference type="OrthoDB" id="8737820at2"/>
<dbReference type="Gene3D" id="2.160.20.10">
    <property type="entry name" value="Single-stranded right-handed beta-helix, Pectin lyase-like"/>
    <property type="match status" value="1"/>
</dbReference>
<dbReference type="InterPro" id="IPR052063">
    <property type="entry name" value="Polysaccharide_Lyase_1"/>
</dbReference>
<dbReference type="EMBL" id="FUYV01000024">
    <property type="protein sequence ID" value="SKC23963.1"/>
    <property type="molecule type" value="Genomic_DNA"/>
</dbReference>
<dbReference type="AlphaFoldDB" id="A0A1T5HTF3"/>
<name>A0A1T5HTF3_9BACT</name>
<keyword evidence="2" id="KW-0325">Glycoprotein</keyword>
<dbReference type="NCBIfam" id="TIGR04183">
    <property type="entry name" value="Por_Secre_tail"/>
    <property type="match status" value="1"/>
</dbReference>
<gene>
    <name evidence="3" type="ORF">SAMN03080601_03250</name>
</gene>
<keyword evidence="1" id="KW-0479">Metal-binding</keyword>
<dbReference type="InterPro" id="IPR012334">
    <property type="entry name" value="Pectin_lyas_fold"/>
</dbReference>
<organism evidence="3 4">
    <name type="scientific">Alkalitalea saponilacus</name>
    <dbReference type="NCBI Taxonomy" id="889453"/>
    <lineage>
        <taxon>Bacteria</taxon>
        <taxon>Pseudomonadati</taxon>
        <taxon>Bacteroidota</taxon>
        <taxon>Bacteroidia</taxon>
        <taxon>Marinilabiliales</taxon>
        <taxon>Marinilabiliaceae</taxon>
        <taxon>Alkalitalea</taxon>
    </lineage>
</organism>
<evidence type="ECO:0000256" key="1">
    <source>
        <dbReference type="ARBA" id="ARBA00022723"/>
    </source>
</evidence>
<dbReference type="PANTHER" id="PTHR42970:SF1">
    <property type="entry name" value="PECTATE LYASE C-RELATED"/>
    <property type="match status" value="1"/>
</dbReference>
<dbReference type="STRING" id="889453.SAMN03080601_03250"/>
<evidence type="ECO:0000313" key="3">
    <source>
        <dbReference type="EMBL" id="SKC23963.1"/>
    </source>
</evidence>
<accession>A0A1T5HTF3</accession>
<dbReference type="GO" id="GO:0046872">
    <property type="term" value="F:metal ion binding"/>
    <property type="evidence" value="ECO:0007669"/>
    <property type="project" value="UniProtKB-KW"/>
</dbReference>
<dbReference type="RefSeq" id="WP_079558913.1">
    <property type="nucleotide sequence ID" value="NZ_CP021904.1"/>
</dbReference>
<dbReference type="Proteomes" id="UP000191055">
    <property type="component" value="Unassembled WGS sequence"/>
</dbReference>
<protein>
    <submittedName>
        <fullName evidence="3">Por secretion system C-terminal sorting domain-containing protein</fullName>
    </submittedName>
</protein>